<evidence type="ECO:0000313" key="1">
    <source>
        <dbReference type="EMBL" id="RHL40857.1"/>
    </source>
</evidence>
<dbReference type="Gene3D" id="2.60.40.2630">
    <property type="match status" value="1"/>
</dbReference>
<evidence type="ECO:0000313" key="2">
    <source>
        <dbReference type="Proteomes" id="UP000284495"/>
    </source>
</evidence>
<dbReference type="AlphaFoldDB" id="A0A414G8D1"/>
<sequence>MINGINIRIIGAFFAVIVLSSCGKTYTGEVESSGNGIGTSDEDIPVMLAVSDPSMLTRGSGAFDKELGNVQDMWEKSRFYIYAFCAEENSDFRTLSRNDKTQCLVDGSVDNDGSKMGKKARLNSDRASYLLWDGGSNVFYEREEQTRPFLFFGFYIDDIVVPESNIIRTESAVKLRNIRIDGRQDIMSSVAQLTEEQKKLVEDMNEKELVMNSLYSAYSTRLGIYPVLSFHHELARVKFKIFPAKSDADHIYVQNITMESKVNADFTVAAKDKEAMGLDFSEYTETIPMRLCETDGGALKQDYYVAPLLPGEESITDPYSRTGVFVGESLLVAPNLGKYKMTVDLKQNINGVTKTYTTEYELETAFKAGYAYTVRVAINGLDDLDFNVQVDGWRDGGNIEINPGDEWTNE</sequence>
<dbReference type="RefSeq" id="WP_118196181.1">
    <property type="nucleotide sequence ID" value="NZ_JAHOFO010000051.1"/>
</dbReference>
<dbReference type="InterPro" id="IPR025049">
    <property type="entry name" value="Mfa-like_1"/>
</dbReference>
<dbReference type="Proteomes" id="UP000284495">
    <property type="component" value="Unassembled WGS sequence"/>
</dbReference>
<dbReference type="CDD" id="cd13121">
    <property type="entry name" value="BF2867_like_C"/>
    <property type="match status" value="1"/>
</dbReference>
<proteinExistence type="predicted"/>
<dbReference type="EMBL" id="QROO01000003">
    <property type="protein sequence ID" value="RHL40857.1"/>
    <property type="molecule type" value="Genomic_DNA"/>
</dbReference>
<dbReference type="Pfam" id="PF13149">
    <property type="entry name" value="Mfa_like_1"/>
    <property type="match status" value="1"/>
</dbReference>
<organism evidence="1 2">
    <name type="scientific">Bacteroides xylanisolvens</name>
    <dbReference type="NCBI Taxonomy" id="371601"/>
    <lineage>
        <taxon>Bacteria</taxon>
        <taxon>Pseudomonadati</taxon>
        <taxon>Bacteroidota</taxon>
        <taxon>Bacteroidia</taxon>
        <taxon>Bacteroidales</taxon>
        <taxon>Bacteroidaceae</taxon>
        <taxon>Bacteroides</taxon>
    </lineage>
</organism>
<protein>
    <submittedName>
        <fullName evidence="1">Uncharacterized protein</fullName>
    </submittedName>
</protein>
<accession>A0A414G8D1</accession>
<comment type="caution">
    <text evidence="1">The sequence shown here is derived from an EMBL/GenBank/DDBJ whole genome shotgun (WGS) entry which is preliminary data.</text>
</comment>
<name>A0A414G8D1_9BACE</name>
<gene>
    <name evidence="1" type="ORF">DW027_03110</name>
</gene>
<reference evidence="1 2" key="1">
    <citation type="submission" date="2018-08" db="EMBL/GenBank/DDBJ databases">
        <title>A genome reference for cultivated species of the human gut microbiota.</title>
        <authorList>
            <person name="Zou Y."/>
            <person name="Xue W."/>
            <person name="Luo G."/>
        </authorList>
    </citation>
    <scope>NUCLEOTIDE SEQUENCE [LARGE SCALE GENOMIC DNA]</scope>
    <source>
        <strain evidence="1 2">AF38-2</strain>
    </source>
</reference>